<accession>A0A0F8YB97</accession>
<dbReference type="AlphaFoldDB" id="A0A0F8YB97"/>
<name>A0A0F8YB97_9ZZZZ</name>
<sequence>MSQQLTMKHGDKLVYSPRTASIYFGRGDIAERDFDKPLDFIGIKKLATMVATPKKFVGKIESINAGQMIEHTEFSIKYNGVVKDGLKRMAARNDLIATVQENGFNAKGLMAAQQLQQLEAASGISGIGQEEVSPIRVIPLIRKILGMRPNIFFVEQGFSTVNVEKLDARIPEQDTRTGQVQMNPLE</sequence>
<comment type="caution">
    <text evidence="1">The sequence shown here is derived from an EMBL/GenBank/DDBJ whole genome shotgun (WGS) entry which is preliminary data.</text>
</comment>
<protein>
    <submittedName>
        <fullName evidence="1">Uncharacterized protein</fullName>
    </submittedName>
</protein>
<proteinExistence type="predicted"/>
<organism evidence="1">
    <name type="scientific">marine sediment metagenome</name>
    <dbReference type="NCBI Taxonomy" id="412755"/>
    <lineage>
        <taxon>unclassified sequences</taxon>
        <taxon>metagenomes</taxon>
        <taxon>ecological metagenomes</taxon>
    </lineage>
</organism>
<feature type="non-terminal residue" evidence="1">
    <location>
        <position position="186"/>
    </location>
</feature>
<gene>
    <name evidence="1" type="ORF">LCGC14_3115450</name>
</gene>
<reference evidence="1" key="1">
    <citation type="journal article" date="2015" name="Nature">
        <title>Complex archaea that bridge the gap between prokaryotes and eukaryotes.</title>
        <authorList>
            <person name="Spang A."/>
            <person name="Saw J.H."/>
            <person name="Jorgensen S.L."/>
            <person name="Zaremba-Niedzwiedzka K."/>
            <person name="Martijn J."/>
            <person name="Lind A.E."/>
            <person name="van Eijk R."/>
            <person name="Schleper C."/>
            <person name="Guy L."/>
            <person name="Ettema T.J."/>
        </authorList>
    </citation>
    <scope>NUCLEOTIDE SEQUENCE</scope>
</reference>
<evidence type="ECO:0000313" key="1">
    <source>
        <dbReference type="EMBL" id="KKK51389.1"/>
    </source>
</evidence>
<dbReference type="EMBL" id="LAZR01067533">
    <property type="protein sequence ID" value="KKK51389.1"/>
    <property type="molecule type" value="Genomic_DNA"/>
</dbReference>